<dbReference type="PANTHER" id="PTHR34216">
    <property type="match status" value="1"/>
</dbReference>
<dbReference type="InterPro" id="IPR011330">
    <property type="entry name" value="Glyco_hydro/deAcase_b/a-brl"/>
</dbReference>
<dbReference type="InterPro" id="IPR002509">
    <property type="entry name" value="NODB_dom"/>
</dbReference>
<feature type="domain" description="NodB homology" evidence="3">
    <location>
        <begin position="68"/>
        <end position="237"/>
    </location>
</feature>
<reference evidence="4" key="1">
    <citation type="submission" date="2020-05" db="EMBL/GenBank/DDBJ databases">
        <authorList>
            <person name="Chiriac C."/>
            <person name="Salcher M."/>
            <person name="Ghai R."/>
            <person name="Kavagutti S V."/>
        </authorList>
    </citation>
    <scope>NUCLEOTIDE SEQUENCE</scope>
</reference>
<dbReference type="PROSITE" id="PS51677">
    <property type="entry name" value="NODB"/>
    <property type="match status" value="1"/>
</dbReference>
<gene>
    <name evidence="4" type="ORF">UFOPK1353_00487</name>
</gene>
<dbReference type="SUPFAM" id="SSF88713">
    <property type="entry name" value="Glycoside hydrolase/deacetylase"/>
    <property type="match status" value="1"/>
</dbReference>
<dbReference type="GO" id="GO:0005576">
    <property type="term" value="C:extracellular region"/>
    <property type="evidence" value="ECO:0007669"/>
    <property type="project" value="UniProtKB-SubCell"/>
</dbReference>
<organism evidence="4">
    <name type="scientific">freshwater metagenome</name>
    <dbReference type="NCBI Taxonomy" id="449393"/>
    <lineage>
        <taxon>unclassified sequences</taxon>
        <taxon>metagenomes</taxon>
        <taxon>ecological metagenomes</taxon>
    </lineage>
</organism>
<dbReference type="Gene3D" id="3.20.20.370">
    <property type="entry name" value="Glycoside hydrolase/deacetylase"/>
    <property type="match status" value="1"/>
</dbReference>
<dbReference type="GO" id="GO:0016810">
    <property type="term" value="F:hydrolase activity, acting on carbon-nitrogen (but not peptide) bonds"/>
    <property type="evidence" value="ECO:0007669"/>
    <property type="project" value="InterPro"/>
</dbReference>
<accession>A0A6J6B3F9</accession>
<evidence type="ECO:0000256" key="2">
    <source>
        <dbReference type="ARBA" id="ARBA00022729"/>
    </source>
</evidence>
<proteinExistence type="predicted"/>
<evidence type="ECO:0000256" key="1">
    <source>
        <dbReference type="ARBA" id="ARBA00004613"/>
    </source>
</evidence>
<evidence type="ECO:0000259" key="3">
    <source>
        <dbReference type="PROSITE" id="PS51677"/>
    </source>
</evidence>
<protein>
    <submittedName>
        <fullName evidence="4">Unannotated protein</fullName>
    </submittedName>
</protein>
<comment type="subcellular location">
    <subcellularLocation>
        <location evidence="1">Secreted</location>
    </subcellularLocation>
</comment>
<dbReference type="Pfam" id="PF01522">
    <property type="entry name" value="Polysacc_deac_1"/>
    <property type="match status" value="1"/>
</dbReference>
<name>A0A6J6B3F9_9ZZZZ</name>
<dbReference type="EMBL" id="CAEZSE010000059">
    <property type="protein sequence ID" value="CAB4533316.1"/>
    <property type="molecule type" value="Genomic_DNA"/>
</dbReference>
<dbReference type="GO" id="GO:0005975">
    <property type="term" value="P:carbohydrate metabolic process"/>
    <property type="evidence" value="ECO:0007669"/>
    <property type="project" value="InterPro"/>
</dbReference>
<keyword evidence="2" id="KW-0732">Signal</keyword>
<sequence>MKRKARGTFYIPTEAIFERKLLDVNKIHILLSSSFTPKEIVKIAGELYSEMGLESISKITFDELFRNHGIANLWNDAETEFIKKLFQKLLPTEIRKKYLASVFSQVTARSESSWVDEFYLTPDDVQTLVENGMEIGSHGHSHEWLAEMTADRQLEELSKSFAHLDNAISDGKSHSMCCPFGSYNDDTLSILRSLEVRVGVLNRIETYASFDASAPDLLELDRIDIMFFDKFINGEFD</sequence>
<evidence type="ECO:0000313" key="4">
    <source>
        <dbReference type="EMBL" id="CAB4533316.1"/>
    </source>
</evidence>
<dbReference type="InterPro" id="IPR051398">
    <property type="entry name" value="Polysacch_Deacetylase"/>
</dbReference>
<dbReference type="AlphaFoldDB" id="A0A6J6B3F9"/>
<dbReference type="PANTHER" id="PTHR34216:SF3">
    <property type="entry name" value="POLY-BETA-1,6-N-ACETYL-D-GLUCOSAMINE N-DEACETYLASE"/>
    <property type="match status" value="1"/>
</dbReference>